<protein>
    <submittedName>
        <fullName evidence="5">Glycosyltransferase</fullName>
        <ecNumber evidence="5">2.4.-.-</ecNumber>
    </submittedName>
</protein>
<keyword evidence="1 5" id="KW-0328">Glycosyltransferase</keyword>
<evidence type="ECO:0000313" key="5">
    <source>
        <dbReference type="EMBL" id="MFD2422518.1"/>
    </source>
</evidence>
<sequence>MKIAMVSVNADPLEGTGSRNAYVAALCSELCRHGNEVVVYTRQNGPRQRRTVRAEGGYRVVRVLAGPAGHLPNDEDVLGHISEFARFLVGEWGREIPDVVHAHRWLSGLASALAVRRLGLSMVQTFHGLDAVERRHQGRAGATTPERLRLERVIGKSVSRIVACSTDELFELARLGLPRARMSVVPFGVDVDRFTTHGPAESTGELRRIVGVGKLVPRNGFATTISALAAVPGAELVIAGGPEQERLADDPEARRLRETARRAGVADRVRLLGRVSHDHMPALLRSAGLVACTPWYELSGVAALEAMACGVPVVATAVGALNDIVVDGVTGELVPPERSGALAATLRRLVDDPALSEAYGTAATDRARSRYSWDRIATDMVRVYEKAAPGPGRELISQSGDDRSG</sequence>
<dbReference type="SUPFAM" id="SSF53756">
    <property type="entry name" value="UDP-Glycosyltransferase/glycogen phosphorylase"/>
    <property type="match status" value="1"/>
</dbReference>
<comment type="caution">
    <text evidence="5">The sequence shown here is derived from an EMBL/GenBank/DDBJ whole genome shotgun (WGS) entry which is preliminary data.</text>
</comment>
<evidence type="ECO:0000256" key="2">
    <source>
        <dbReference type="ARBA" id="ARBA00022679"/>
    </source>
</evidence>
<dbReference type="EC" id="2.4.-.-" evidence="5"/>
<accession>A0ABW5G688</accession>
<evidence type="ECO:0000259" key="4">
    <source>
        <dbReference type="Pfam" id="PF13439"/>
    </source>
</evidence>
<dbReference type="Pfam" id="PF00534">
    <property type="entry name" value="Glycos_transf_1"/>
    <property type="match status" value="1"/>
</dbReference>
<gene>
    <name evidence="5" type="ORF">ACFSXZ_39960</name>
</gene>
<keyword evidence="2 5" id="KW-0808">Transferase</keyword>
<evidence type="ECO:0000256" key="1">
    <source>
        <dbReference type="ARBA" id="ARBA00022676"/>
    </source>
</evidence>
<dbReference type="EMBL" id="JBHUKR010000029">
    <property type="protein sequence ID" value="MFD2422518.1"/>
    <property type="molecule type" value="Genomic_DNA"/>
</dbReference>
<reference evidence="6" key="1">
    <citation type="journal article" date="2019" name="Int. J. Syst. Evol. Microbiol.">
        <title>The Global Catalogue of Microorganisms (GCM) 10K type strain sequencing project: providing services to taxonomists for standard genome sequencing and annotation.</title>
        <authorList>
            <consortium name="The Broad Institute Genomics Platform"/>
            <consortium name="The Broad Institute Genome Sequencing Center for Infectious Disease"/>
            <person name="Wu L."/>
            <person name="Ma J."/>
        </authorList>
    </citation>
    <scope>NUCLEOTIDE SEQUENCE [LARGE SCALE GENOMIC DNA]</scope>
    <source>
        <strain evidence="6">CGMCC 4.7645</strain>
    </source>
</reference>
<proteinExistence type="predicted"/>
<dbReference type="GO" id="GO:0016757">
    <property type="term" value="F:glycosyltransferase activity"/>
    <property type="evidence" value="ECO:0007669"/>
    <property type="project" value="UniProtKB-KW"/>
</dbReference>
<evidence type="ECO:0000313" key="6">
    <source>
        <dbReference type="Proteomes" id="UP001597417"/>
    </source>
</evidence>
<evidence type="ECO:0000259" key="3">
    <source>
        <dbReference type="Pfam" id="PF00534"/>
    </source>
</evidence>
<organism evidence="5 6">
    <name type="scientific">Amycolatopsis pigmentata</name>
    <dbReference type="NCBI Taxonomy" id="450801"/>
    <lineage>
        <taxon>Bacteria</taxon>
        <taxon>Bacillati</taxon>
        <taxon>Actinomycetota</taxon>
        <taxon>Actinomycetes</taxon>
        <taxon>Pseudonocardiales</taxon>
        <taxon>Pseudonocardiaceae</taxon>
        <taxon>Amycolatopsis</taxon>
    </lineage>
</organism>
<feature type="domain" description="Glycosyl transferase family 1" evidence="3">
    <location>
        <begin position="205"/>
        <end position="364"/>
    </location>
</feature>
<dbReference type="Proteomes" id="UP001597417">
    <property type="component" value="Unassembled WGS sequence"/>
</dbReference>
<dbReference type="InterPro" id="IPR028098">
    <property type="entry name" value="Glyco_trans_4-like_N"/>
</dbReference>
<keyword evidence="6" id="KW-1185">Reference proteome</keyword>
<name>A0ABW5G688_9PSEU</name>
<feature type="domain" description="Glycosyltransferase subfamily 4-like N-terminal" evidence="4">
    <location>
        <begin position="21"/>
        <end position="193"/>
    </location>
</feature>
<dbReference type="PANTHER" id="PTHR12526:SF635">
    <property type="entry name" value="GLYCOSYL TRANSFERASE GROUP 1"/>
    <property type="match status" value="1"/>
</dbReference>
<dbReference type="RefSeq" id="WP_378271633.1">
    <property type="nucleotide sequence ID" value="NZ_JBHUKR010000029.1"/>
</dbReference>
<dbReference type="Pfam" id="PF13439">
    <property type="entry name" value="Glyco_transf_4"/>
    <property type="match status" value="1"/>
</dbReference>
<dbReference type="PANTHER" id="PTHR12526">
    <property type="entry name" value="GLYCOSYLTRANSFERASE"/>
    <property type="match status" value="1"/>
</dbReference>
<dbReference type="InterPro" id="IPR001296">
    <property type="entry name" value="Glyco_trans_1"/>
</dbReference>
<dbReference type="Gene3D" id="3.40.50.2000">
    <property type="entry name" value="Glycogen Phosphorylase B"/>
    <property type="match status" value="2"/>
</dbReference>